<dbReference type="SMART" id="SM00220">
    <property type="entry name" value="S_TKc"/>
    <property type="match status" value="1"/>
</dbReference>
<dbReference type="InterPro" id="IPR000719">
    <property type="entry name" value="Prot_kinase_dom"/>
</dbReference>
<protein>
    <submittedName>
        <fullName evidence="9 10">Ribosomal protein S6 kinase alpha-3-like</fullName>
    </submittedName>
</protein>
<dbReference type="GO" id="GO:0005524">
    <property type="term" value="F:ATP binding"/>
    <property type="evidence" value="ECO:0007669"/>
    <property type="project" value="UniProtKB-KW"/>
</dbReference>
<keyword evidence="5" id="KW-0067">ATP-binding</keyword>
<dbReference type="GO" id="GO:0004674">
    <property type="term" value="F:protein serine/threonine kinase activity"/>
    <property type="evidence" value="ECO:0007669"/>
    <property type="project" value="UniProtKB-KW"/>
</dbReference>
<keyword evidence="4" id="KW-0418">Kinase</keyword>
<dbReference type="AlphaFoldDB" id="A0A9W3ASD0"/>
<reference evidence="9 10" key="1">
    <citation type="submission" date="2025-04" db="UniProtKB">
        <authorList>
            <consortium name="RefSeq"/>
        </authorList>
    </citation>
    <scope>IDENTIFICATION</scope>
</reference>
<evidence type="ECO:0000313" key="9">
    <source>
        <dbReference type="RefSeq" id="XP_055890185.1"/>
    </source>
</evidence>
<dbReference type="Pfam" id="PF00069">
    <property type="entry name" value="Pkinase"/>
    <property type="match status" value="1"/>
</dbReference>
<feature type="domain" description="Protein kinase" evidence="7">
    <location>
        <begin position="82"/>
        <end position="339"/>
    </location>
</feature>
<organism evidence="8 9">
    <name type="scientific">Biomphalaria glabrata</name>
    <name type="common">Bloodfluke planorb</name>
    <name type="synonym">Freshwater snail</name>
    <dbReference type="NCBI Taxonomy" id="6526"/>
    <lineage>
        <taxon>Eukaryota</taxon>
        <taxon>Metazoa</taxon>
        <taxon>Spiralia</taxon>
        <taxon>Lophotrochozoa</taxon>
        <taxon>Mollusca</taxon>
        <taxon>Gastropoda</taxon>
        <taxon>Heterobranchia</taxon>
        <taxon>Euthyneura</taxon>
        <taxon>Panpulmonata</taxon>
        <taxon>Hygrophila</taxon>
        <taxon>Lymnaeoidea</taxon>
        <taxon>Planorbidae</taxon>
        <taxon>Biomphalaria</taxon>
    </lineage>
</organism>
<keyword evidence="2" id="KW-0808">Transferase</keyword>
<gene>
    <name evidence="9 10" type="primary">LOC106067669</name>
</gene>
<dbReference type="Gene3D" id="1.10.510.10">
    <property type="entry name" value="Transferase(Phosphotransferase) domain 1"/>
    <property type="match status" value="1"/>
</dbReference>
<proteinExistence type="predicted"/>
<feature type="compositionally biased region" description="Basic and acidic residues" evidence="6">
    <location>
        <begin position="491"/>
        <end position="504"/>
    </location>
</feature>
<dbReference type="InterPro" id="IPR011009">
    <property type="entry name" value="Kinase-like_dom_sf"/>
</dbReference>
<evidence type="ECO:0000313" key="10">
    <source>
        <dbReference type="RefSeq" id="XP_055890186.1"/>
    </source>
</evidence>
<evidence type="ECO:0000256" key="1">
    <source>
        <dbReference type="ARBA" id="ARBA00022527"/>
    </source>
</evidence>
<dbReference type="SUPFAM" id="SSF56112">
    <property type="entry name" value="Protein kinase-like (PK-like)"/>
    <property type="match status" value="1"/>
</dbReference>
<evidence type="ECO:0000313" key="8">
    <source>
        <dbReference type="Proteomes" id="UP001165740"/>
    </source>
</evidence>
<name>A0A9W3ASD0_BIOGL</name>
<evidence type="ECO:0000259" key="7">
    <source>
        <dbReference type="PROSITE" id="PS50011"/>
    </source>
</evidence>
<dbReference type="Gene3D" id="3.30.200.20">
    <property type="entry name" value="Phosphorylase Kinase, domain 1"/>
    <property type="match status" value="1"/>
</dbReference>
<dbReference type="RefSeq" id="XP_055890185.1">
    <property type="nucleotide sequence ID" value="XM_056034210.1"/>
</dbReference>
<sequence length="592" mass="68037">MFRYLLCCIPGQKQNTVKCVRDVSVIFPPVASTQVEQKDVFDENSVENNMFPWLTERFLSRTRFRAFTKEGDGDLCRAKSIYKFLAPFKSTEISQLYFAIMKEVNKYCNVKVYKFSGKEEHLLAVKEAMALDFVRDCPFIVHLIETFKTMGGHYLVTENFGFTTLHNLLKDTMFFNDFEVKFYASELVSAIEFLHKEGIIHRTLSAHTVGIKSSGHIKLFDLERSFCSLREDGSADPDPQTIGMFGLKAYMSPEMINYDKYNNKVDWWCLGIILYTLAHGKMPFQGQGRRGLMTAILEKDVTFDSGIHDEHTISFITKLLIKDPKERLGDGEVKTHAFFEDIQWEKVDALGYDPPFPCPANAMHNMPADLCSSQTFIPKCDSVTEIIDDTTNMAKKYARQVSLYPMRQYDCELTSDWAAFMASPNLITSGIAYVKNYLQVPPPEPGRPLFIEDYTVVYPLRPAADPENPEKLSSKAPSEDNDDYTLTDASMTDRDTDNDNDSGKKMSATRSSIFRRAFYKEEEEDQSFRDLDPFLYDGDDGSTVVTQNTRLGGLIRQMEHNSKKEKLEKQNFRITNQARTMRNFRTESYHYE</sequence>
<keyword evidence="3" id="KW-0547">Nucleotide-binding</keyword>
<evidence type="ECO:0000256" key="3">
    <source>
        <dbReference type="ARBA" id="ARBA00022741"/>
    </source>
</evidence>
<dbReference type="Proteomes" id="UP001165740">
    <property type="component" value="Chromosome 6"/>
</dbReference>
<dbReference type="RefSeq" id="XP_055890186.1">
    <property type="nucleotide sequence ID" value="XM_056034211.1"/>
</dbReference>
<keyword evidence="1" id="KW-0723">Serine/threonine-protein kinase</keyword>
<dbReference type="GeneID" id="106067669"/>
<keyword evidence="8" id="KW-1185">Reference proteome</keyword>
<evidence type="ECO:0000256" key="2">
    <source>
        <dbReference type="ARBA" id="ARBA00022679"/>
    </source>
</evidence>
<evidence type="ECO:0000256" key="6">
    <source>
        <dbReference type="SAM" id="MobiDB-lite"/>
    </source>
</evidence>
<dbReference type="OrthoDB" id="6146980at2759"/>
<feature type="region of interest" description="Disordered" evidence="6">
    <location>
        <begin position="461"/>
        <end position="507"/>
    </location>
</feature>
<evidence type="ECO:0000256" key="5">
    <source>
        <dbReference type="ARBA" id="ARBA00022840"/>
    </source>
</evidence>
<dbReference type="PROSITE" id="PS50011">
    <property type="entry name" value="PROTEIN_KINASE_DOM"/>
    <property type="match status" value="1"/>
</dbReference>
<dbReference type="PANTHER" id="PTHR24351">
    <property type="entry name" value="RIBOSOMAL PROTEIN S6 KINASE"/>
    <property type="match status" value="1"/>
</dbReference>
<accession>A0A9W3ASD0</accession>
<evidence type="ECO:0000256" key="4">
    <source>
        <dbReference type="ARBA" id="ARBA00022777"/>
    </source>
</evidence>